<dbReference type="GO" id="GO:0046872">
    <property type="term" value="F:metal ion binding"/>
    <property type="evidence" value="ECO:0007669"/>
    <property type="project" value="UniProtKB-KW"/>
</dbReference>
<evidence type="ECO:0000259" key="4">
    <source>
        <dbReference type="Pfam" id="PF00884"/>
    </source>
</evidence>
<reference evidence="5" key="1">
    <citation type="submission" date="2020-08" db="EMBL/GenBank/DDBJ databases">
        <title>Genome public.</title>
        <authorList>
            <person name="Liu C."/>
            <person name="Sun Q."/>
        </authorList>
    </citation>
    <scope>NUCLEOTIDE SEQUENCE</scope>
    <source>
        <strain evidence="5">NSJ-12</strain>
    </source>
</reference>
<feature type="domain" description="Sulfatase N-terminal" evidence="4">
    <location>
        <begin position="5"/>
        <end position="363"/>
    </location>
</feature>
<evidence type="ECO:0000313" key="6">
    <source>
        <dbReference type="Proteomes" id="UP000655830"/>
    </source>
</evidence>
<keyword evidence="6" id="KW-1185">Reference proteome</keyword>
<dbReference type="Pfam" id="PF00884">
    <property type="entry name" value="Sulfatase"/>
    <property type="match status" value="1"/>
</dbReference>
<dbReference type="GO" id="GO:0005737">
    <property type="term" value="C:cytoplasm"/>
    <property type="evidence" value="ECO:0007669"/>
    <property type="project" value="TreeGrafter"/>
</dbReference>
<dbReference type="InterPro" id="IPR024607">
    <property type="entry name" value="Sulfatase_CS"/>
</dbReference>
<accession>A0A926EEA4</accession>
<evidence type="ECO:0000256" key="2">
    <source>
        <dbReference type="ARBA" id="ARBA00022723"/>
    </source>
</evidence>
<gene>
    <name evidence="5" type="ORF">H8718_00230</name>
</gene>
<dbReference type="Gene3D" id="3.40.720.10">
    <property type="entry name" value="Alkaline Phosphatase, subunit A"/>
    <property type="match status" value="1"/>
</dbReference>
<dbReference type="EMBL" id="JACRSY010000001">
    <property type="protein sequence ID" value="MBC8577966.1"/>
    <property type="molecule type" value="Genomic_DNA"/>
</dbReference>
<comment type="caution">
    <text evidence="5">The sequence shown here is derived from an EMBL/GenBank/DDBJ whole genome shotgun (WGS) entry which is preliminary data.</text>
</comment>
<dbReference type="RefSeq" id="WP_249331088.1">
    <property type="nucleotide sequence ID" value="NZ_JACRSY010000001.1"/>
</dbReference>
<protein>
    <submittedName>
        <fullName evidence="5">Arylsulfatase</fullName>
        <ecNumber evidence="5">3.1.6.1</ecNumber>
    </submittedName>
</protein>
<dbReference type="PROSITE" id="PS00149">
    <property type="entry name" value="SULFATASE_2"/>
    <property type="match status" value="1"/>
</dbReference>
<organism evidence="5 6">
    <name type="scientific">Zhenhengia yiwuensis</name>
    <dbReference type="NCBI Taxonomy" id="2763666"/>
    <lineage>
        <taxon>Bacteria</taxon>
        <taxon>Bacillati</taxon>
        <taxon>Bacillota</taxon>
        <taxon>Clostridia</taxon>
        <taxon>Lachnospirales</taxon>
        <taxon>Lachnospiraceae</taxon>
        <taxon>Zhenhengia</taxon>
    </lineage>
</organism>
<dbReference type="GO" id="GO:0004065">
    <property type="term" value="F:arylsulfatase activity"/>
    <property type="evidence" value="ECO:0007669"/>
    <property type="project" value="UniProtKB-EC"/>
</dbReference>
<sequence length="476" mass="55215">MSNRPNIVLIVDDQHRGDCLGIAGHPDVKTPYLDSLAMRGTLFENAYSACPTCIPARAALMTGMAQENHKRVGYRDGVAWDYEHTLAGELSKAGYYTQCVGKMHVSPLRNLLGFHHIELHDGYLHHNRYANVPYYESQKVADDYLYWLKEEKGISCDVTDTGLECNSWVARPWMYEEQTHPTNWVVNRSLDFLRRRDRSKPFFLMTSFVRPHPPFDAPNYYFDLYRHKELQPPHIGDWVDTETYKRWGRVFDSSEGIADPELVREAQIGYYACITHMDHQIGRLIQALIEEGVYYNTVILFVSDHGELLGDHHMCRKTRPYQGSIKVPFILSGPEHLVGPGGRREQKLVELRDIMPTLLDFADAPIPDSVDGESVRNCKEKEWRKVLHGEHSGGHMGNHYLVSEQYKYIWYTQSGKEQFFDLEKDPYELHNLIVDENYQTHITAFREEMIKTLKDRPEGYVQEGKLQKGCEERTIL</sequence>
<comment type="similarity">
    <text evidence="1">Belongs to the sulfatase family.</text>
</comment>
<evidence type="ECO:0000256" key="3">
    <source>
        <dbReference type="ARBA" id="ARBA00022801"/>
    </source>
</evidence>
<dbReference type="Proteomes" id="UP000655830">
    <property type="component" value="Unassembled WGS sequence"/>
</dbReference>
<dbReference type="SUPFAM" id="SSF53649">
    <property type="entry name" value="Alkaline phosphatase-like"/>
    <property type="match status" value="1"/>
</dbReference>
<proteinExistence type="inferred from homology"/>
<keyword evidence="3 5" id="KW-0378">Hydrolase</keyword>
<name>A0A926EEA4_9FIRM</name>
<dbReference type="EC" id="3.1.6.1" evidence="5"/>
<keyword evidence="2" id="KW-0479">Metal-binding</keyword>
<dbReference type="NCBIfam" id="NF010322">
    <property type="entry name" value="PRK13759.1"/>
    <property type="match status" value="1"/>
</dbReference>
<dbReference type="CDD" id="cd16022">
    <property type="entry name" value="sulfatase_like"/>
    <property type="match status" value="1"/>
</dbReference>
<dbReference type="AlphaFoldDB" id="A0A926EEA4"/>
<dbReference type="InterPro" id="IPR017850">
    <property type="entry name" value="Alkaline_phosphatase_core_sf"/>
</dbReference>
<dbReference type="PANTHER" id="PTHR45953">
    <property type="entry name" value="IDURONATE 2-SULFATASE"/>
    <property type="match status" value="1"/>
</dbReference>
<dbReference type="PANTHER" id="PTHR45953:SF1">
    <property type="entry name" value="IDURONATE 2-SULFATASE"/>
    <property type="match status" value="1"/>
</dbReference>
<evidence type="ECO:0000256" key="1">
    <source>
        <dbReference type="ARBA" id="ARBA00008779"/>
    </source>
</evidence>
<evidence type="ECO:0000313" key="5">
    <source>
        <dbReference type="EMBL" id="MBC8577966.1"/>
    </source>
</evidence>
<dbReference type="InterPro" id="IPR000917">
    <property type="entry name" value="Sulfatase_N"/>
</dbReference>